<dbReference type="CDD" id="cd00914">
    <property type="entry name" value="PCD_DCoH_subfamily_b"/>
    <property type="match status" value="1"/>
</dbReference>
<dbReference type="Gene3D" id="3.30.1360.20">
    <property type="entry name" value="Transcriptional coactivator/pterin dehydratase"/>
    <property type="match status" value="1"/>
</dbReference>
<dbReference type="HAMAP" id="MF_00434">
    <property type="entry name" value="Pterin_4_alpha"/>
    <property type="match status" value="1"/>
</dbReference>
<dbReference type="InterPro" id="IPR001533">
    <property type="entry name" value="Pterin_deHydtase"/>
</dbReference>
<dbReference type="NCBIfam" id="NF002018">
    <property type="entry name" value="PRK00823.1-3"/>
    <property type="match status" value="1"/>
</dbReference>
<comment type="caution">
    <text evidence="5">The sequence shown here is derived from an EMBL/GenBank/DDBJ whole genome shotgun (WGS) entry which is preliminary data.</text>
</comment>
<dbReference type="Pfam" id="PF01329">
    <property type="entry name" value="Pterin_4a"/>
    <property type="match status" value="1"/>
</dbReference>
<evidence type="ECO:0000256" key="1">
    <source>
        <dbReference type="ARBA" id="ARBA00001554"/>
    </source>
</evidence>
<organism evidence="5 6">
    <name type="scientific">Qipengyuania marisflavi</name>
    <dbReference type="NCBI Taxonomy" id="2486356"/>
    <lineage>
        <taxon>Bacteria</taxon>
        <taxon>Pseudomonadati</taxon>
        <taxon>Pseudomonadota</taxon>
        <taxon>Alphaproteobacteria</taxon>
        <taxon>Sphingomonadales</taxon>
        <taxon>Erythrobacteraceae</taxon>
        <taxon>Qipengyuania</taxon>
    </lineage>
</organism>
<dbReference type="SUPFAM" id="SSF55248">
    <property type="entry name" value="PCD-like"/>
    <property type="match status" value="1"/>
</dbReference>
<keyword evidence="3 4" id="KW-0456">Lyase</keyword>
<comment type="similarity">
    <text evidence="2 4">Belongs to the pterin-4-alpha-carbinolamine dehydratase family.</text>
</comment>
<evidence type="ECO:0000256" key="3">
    <source>
        <dbReference type="ARBA" id="ARBA00023239"/>
    </source>
</evidence>
<evidence type="ECO:0000256" key="4">
    <source>
        <dbReference type="HAMAP-Rule" id="MF_00434"/>
    </source>
</evidence>
<dbReference type="GO" id="GO:0006729">
    <property type="term" value="P:tetrahydrobiopterin biosynthetic process"/>
    <property type="evidence" value="ECO:0007669"/>
    <property type="project" value="InterPro"/>
</dbReference>
<dbReference type="InterPro" id="IPR036428">
    <property type="entry name" value="PCD_sf"/>
</dbReference>
<keyword evidence="6" id="KW-1185">Reference proteome</keyword>
<dbReference type="PANTHER" id="PTHR12599">
    <property type="entry name" value="PTERIN-4-ALPHA-CARBINOLAMINE DEHYDRATASE"/>
    <property type="match status" value="1"/>
</dbReference>
<sequence>MTVEKLDEDERASWLSVLPEWSLARDGDAIERKFEFADFSEAFAFMTRIAIMAEKRDHHPEWFNVYNRVEITLTTHDAGGLSLRDAHMAKAIDKLLP</sequence>
<dbReference type="EC" id="4.2.1.96" evidence="4"/>
<dbReference type="Proteomes" id="UP000309668">
    <property type="component" value="Unassembled WGS sequence"/>
</dbReference>
<accession>A0A5S3P6J2</accession>
<evidence type="ECO:0000313" key="5">
    <source>
        <dbReference type="EMBL" id="TMM48790.1"/>
    </source>
</evidence>
<dbReference type="PANTHER" id="PTHR12599:SF0">
    <property type="entry name" value="PTERIN-4-ALPHA-CARBINOLAMINE DEHYDRATASE"/>
    <property type="match status" value="1"/>
</dbReference>
<dbReference type="OrthoDB" id="9794987at2"/>
<gene>
    <name evidence="5" type="ORF">FEV51_05180</name>
</gene>
<dbReference type="AlphaFoldDB" id="A0A5S3P6J2"/>
<proteinExistence type="inferred from homology"/>
<dbReference type="EMBL" id="VCAO01000002">
    <property type="protein sequence ID" value="TMM48790.1"/>
    <property type="molecule type" value="Genomic_DNA"/>
</dbReference>
<protein>
    <recommendedName>
        <fullName evidence="4">Putative pterin-4-alpha-carbinolamine dehydratase</fullName>
        <shortName evidence="4">PHS</shortName>
        <ecNumber evidence="4">4.2.1.96</ecNumber>
    </recommendedName>
    <alternativeName>
        <fullName evidence="4">4-alpha-hydroxy-tetrahydropterin dehydratase</fullName>
    </alternativeName>
    <alternativeName>
        <fullName evidence="4">Pterin carbinolamine dehydratase</fullName>
        <shortName evidence="4">PCD</shortName>
    </alternativeName>
</protein>
<dbReference type="NCBIfam" id="NF002017">
    <property type="entry name" value="PRK00823.1-2"/>
    <property type="match status" value="1"/>
</dbReference>
<comment type="catalytic activity">
    <reaction evidence="1 4">
        <text>(4aS,6R)-4a-hydroxy-L-erythro-5,6,7,8-tetrahydrobiopterin = (6R)-L-erythro-6,7-dihydrobiopterin + H2O</text>
        <dbReference type="Rhea" id="RHEA:11920"/>
        <dbReference type="ChEBI" id="CHEBI:15377"/>
        <dbReference type="ChEBI" id="CHEBI:15642"/>
        <dbReference type="ChEBI" id="CHEBI:43120"/>
        <dbReference type="EC" id="4.2.1.96"/>
    </reaction>
</comment>
<evidence type="ECO:0000313" key="6">
    <source>
        <dbReference type="Proteomes" id="UP000309668"/>
    </source>
</evidence>
<dbReference type="GO" id="GO:0008124">
    <property type="term" value="F:4-alpha-hydroxytetrahydrobiopterin dehydratase activity"/>
    <property type="evidence" value="ECO:0007669"/>
    <property type="project" value="UniProtKB-UniRule"/>
</dbReference>
<dbReference type="RefSeq" id="WP_138616658.1">
    <property type="nucleotide sequence ID" value="NZ_VCAO01000002.1"/>
</dbReference>
<reference evidence="5 6" key="1">
    <citation type="submission" date="2019-05" db="EMBL/GenBank/DDBJ databases">
        <title>Erythrobacter marisflavi sp. nov., isolated from isolated from water of an estuary environment.</title>
        <authorList>
            <person name="Yoon J.-H."/>
        </authorList>
    </citation>
    <scope>NUCLEOTIDE SEQUENCE [LARGE SCALE GENOMIC DNA]</scope>
    <source>
        <strain evidence="5 6">KEM-5</strain>
    </source>
</reference>
<evidence type="ECO:0000256" key="2">
    <source>
        <dbReference type="ARBA" id="ARBA00006472"/>
    </source>
</evidence>
<name>A0A5S3P6J2_9SPHN</name>